<comment type="function">
    <text evidence="4">Converts adenosine-3',5'-bisphosphate (PAP) to AMP.</text>
</comment>
<feature type="binding site" evidence="4">
    <location>
        <begin position="87"/>
        <end position="90"/>
    </location>
    <ligand>
        <name>substrate</name>
    </ligand>
</feature>
<dbReference type="CDD" id="cd01638">
    <property type="entry name" value="CysQ"/>
    <property type="match status" value="1"/>
</dbReference>
<dbReference type="InterPro" id="IPR020583">
    <property type="entry name" value="Inositol_monoP_metal-BS"/>
</dbReference>
<proteinExistence type="inferred from homology"/>
<evidence type="ECO:0000256" key="3">
    <source>
        <dbReference type="ARBA" id="ARBA00022842"/>
    </source>
</evidence>
<dbReference type="GO" id="GO:0005886">
    <property type="term" value="C:plasma membrane"/>
    <property type="evidence" value="ECO:0007669"/>
    <property type="project" value="UniProtKB-SubCell"/>
</dbReference>
<keyword evidence="2 4" id="KW-0479">Metal-binding</keyword>
<dbReference type="AlphaFoldDB" id="A0A1I3D3Y4"/>
<dbReference type="GO" id="GO:0008441">
    <property type="term" value="F:3'(2'),5'-bisphosphate nucleotidase activity"/>
    <property type="evidence" value="ECO:0007669"/>
    <property type="project" value="UniProtKB-UniRule"/>
</dbReference>
<evidence type="ECO:0000256" key="2">
    <source>
        <dbReference type="ARBA" id="ARBA00022723"/>
    </source>
</evidence>
<feature type="binding site" evidence="5">
    <location>
        <position position="87"/>
    </location>
    <ligand>
        <name>Mg(2+)</name>
        <dbReference type="ChEBI" id="CHEBI:18420"/>
        <label>1</label>
        <note>catalytic</note>
    </ligand>
</feature>
<feature type="binding site" evidence="4">
    <location>
        <position position="87"/>
    </location>
    <ligand>
        <name>Mg(2+)</name>
        <dbReference type="ChEBI" id="CHEBI:18420"/>
        <label>1</label>
    </ligand>
</feature>
<protein>
    <recommendedName>
        <fullName evidence="4">3'(2'),5'-bisphosphate nucleotidase CysQ</fullName>
        <ecNumber evidence="4">3.1.3.7</ecNumber>
    </recommendedName>
    <alternativeName>
        <fullName evidence="4">3'(2'),5-bisphosphonucleoside 3'(2')-phosphohydrolase</fullName>
    </alternativeName>
    <alternativeName>
        <fullName evidence="4">3'-phosphoadenosine 5'-phosphate phosphatase</fullName>
        <shortName evidence="4">PAP phosphatase</shortName>
    </alternativeName>
</protein>
<keyword evidence="4" id="KW-1003">Cell membrane</keyword>
<evidence type="ECO:0000313" key="7">
    <source>
        <dbReference type="Proteomes" id="UP000199287"/>
    </source>
</evidence>
<keyword evidence="4" id="KW-0472">Membrane</keyword>
<dbReference type="RefSeq" id="WP_093371122.1">
    <property type="nucleotide sequence ID" value="NZ_FOQA01000003.1"/>
</dbReference>
<feature type="binding site" evidence="5">
    <location>
        <position position="213"/>
    </location>
    <ligand>
        <name>Mg(2+)</name>
        <dbReference type="ChEBI" id="CHEBI:18420"/>
        <label>1</label>
        <note>catalytic</note>
    </ligand>
</feature>
<feature type="binding site" evidence="4">
    <location>
        <position position="85"/>
    </location>
    <ligand>
        <name>Mg(2+)</name>
        <dbReference type="ChEBI" id="CHEBI:18420"/>
        <label>1</label>
    </ligand>
</feature>
<dbReference type="OrthoDB" id="9772456at2"/>
<feature type="binding site" evidence="5">
    <location>
        <position position="67"/>
    </location>
    <ligand>
        <name>Mg(2+)</name>
        <dbReference type="ChEBI" id="CHEBI:18420"/>
        <label>1</label>
        <note>catalytic</note>
    </ligand>
</feature>
<comment type="catalytic activity">
    <reaction evidence="1 4">
        <text>adenosine 3',5'-bisphosphate + H2O = AMP + phosphate</text>
        <dbReference type="Rhea" id="RHEA:10040"/>
        <dbReference type="ChEBI" id="CHEBI:15377"/>
        <dbReference type="ChEBI" id="CHEBI:43474"/>
        <dbReference type="ChEBI" id="CHEBI:58343"/>
        <dbReference type="ChEBI" id="CHEBI:456215"/>
        <dbReference type="EC" id="3.1.3.7"/>
    </reaction>
</comment>
<feature type="binding site" evidence="4">
    <location>
        <position position="67"/>
    </location>
    <ligand>
        <name>substrate</name>
    </ligand>
</feature>
<dbReference type="InterPro" id="IPR006240">
    <property type="entry name" value="CysQ"/>
</dbReference>
<sequence length="260" mass="29473">MTNTNELRKIKELACKAGNSIMNIYHTNFTVEHKADQSPLTMADQQANEIIVEGLKKEFSEVAILSEESRDDRSRLEEEYCFIVDPLDGTKEFINRNGQFTVNIGLVKHQRVVMGVVYVPVTQTLYYAAKGEGAFKENLQTGEKTRLMVSDRLEELVWVGSRSHSSEREAALIEEKQHLITETMSAGSSLKGCMVAEGKADVYYRFGLTSEWDTAAMQCVVEEAGGIFRQMDGSEMLYNRENSLNEKGFFVVNRKENIWV</sequence>
<dbReference type="PANTHER" id="PTHR43028">
    <property type="entry name" value="3'(2'),5'-BISPHOSPHATE NUCLEOTIDASE 1"/>
    <property type="match status" value="1"/>
</dbReference>
<dbReference type="Gene3D" id="3.30.540.10">
    <property type="entry name" value="Fructose-1,6-Bisphosphatase, subunit A, domain 1"/>
    <property type="match status" value="1"/>
</dbReference>
<evidence type="ECO:0000256" key="4">
    <source>
        <dbReference type="HAMAP-Rule" id="MF_02095"/>
    </source>
</evidence>
<dbReference type="STRING" id="69895.SAMN05192551_103139"/>
<feature type="binding site" evidence="5">
    <location>
        <position position="85"/>
    </location>
    <ligand>
        <name>Mg(2+)</name>
        <dbReference type="ChEBI" id="CHEBI:18420"/>
        <label>1</label>
        <note>catalytic</note>
    </ligand>
</feature>
<dbReference type="Pfam" id="PF00459">
    <property type="entry name" value="Inositol_P"/>
    <property type="match status" value="1"/>
</dbReference>
<dbReference type="NCBIfam" id="TIGR01331">
    <property type="entry name" value="bisphos_cysQ"/>
    <property type="match status" value="1"/>
</dbReference>
<evidence type="ECO:0000313" key="6">
    <source>
        <dbReference type="EMBL" id="SFH81407.1"/>
    </source>
</evidence>
<evidence type="ECO:0000256" key="1">
    <source>
        <dbReference type="ARBA" id="ARBA00001625"/>
    </source>
</evidence>
<accession>A0A1I3D3Y4</accession>
<feature type="binding site" evidence="4">
    <location>
        <position position="67"/>
    </location>
    <ligand>
        <name>Mg(2+)</name>
        <dbReference type="ChEBI" id="CHEBI:18420"/>
        <label>1</label>
    </ligand>
</feature>
<dbReference type="GO" id="GO:0000287">
    <property type="term" value="F:magnesium ion binding"/>
    <property type="evidence" value="ECO:0007669"/>
    <property type="project" value="UniProtKB-UniRule"/>
</dbReference>
<organism evidence="6 7">
    <name type="scientific">Tindallia magadiensis</name>
    <dbReference type="NCBI Taxonomy" id="69895"/>
    <lineage>
        <taxon>Bacteria</taxon>
        <taxon>Bacillati</taxon>
        <taxon>Bacillota</taxon>
        <taxon>Clostridia</taxon>
        <taxon>Peptostreptococcales</taxon>
        <taxon>Tindalliaceae</taxon>
        <taxon>Tindallia</taxon>
    </lineage>
</organism>
<dbReference type="InterPro" id="IPR000760">
    <property type="entry name" value="Inositol_monophosphatase-like"/>
</dbReference>
<comment type="subcellular location">
    <subcellularLocation>
        <location evidence="4">Cell membrane</location>
        <topology evidence="4">Peripheral membrane protein</topology>
        <orientation evidence="4">Cytoplasmic side</orientation>
    </subcellularLocation>
</comment>
<reference evidence="7" key="1">
    <citation type="submission" date="2016-10" db="EMBL/GenBank/DDBJ databases">
        <authorList>
            <person name="Varghese N."/>
            <person name="Submissions S."/>
        </authorList>
    </citation>
    <scope>NUCLEOTIDE SEQUENCE [LARGE SCALE GENOMIC DNA]</scope>
    <source>
        <strain evidence="7">Z-7934</strain>
    </source>
</reference>
<keyword evidence="3 4" id="KW-0460">Magnesium</keyword>
<feature type="binding site" evidence="4">
    <location>
        <position position="88"/>
    </location>
    <ligand>
        <name>Mg(2+)</name>
        <dbReference type="ChEBI" id="CHEBI:18420"/>
        <label>2</label>
    </ligand>
</feature>
<keyword evidence="4" id="KW-0378">Hydrolase</keyword>
<keyword evidence="7" id="KW-1185">Reference proteome</keyword>
<dbReference type="EC" id="3.1.3.7" evidence="4"/>
<gene>
    <name evidence="4" type="primary">cysQ</name>
    <name evidence="6" type="ORF">SAMN05192551_103139</name>
</gene>
<dbReference type="PANTHER" id="PTHR43028:SF5">
    <property type="entry name" value="3'(2'),5'-BISPHOSPHATE NUCLEOTIDASE 1"/>
    <property type="match status" value="1"/>
</dbReference>
<evidence type="ECO:0000256" key="5">
    <source>
        <dbReference type="PIRSR" id="PIRSR600760-2"/>
    </source>
</evidence>
<feature type="binding site" evidence="4">
    <location>
        <position position="213"/>
    </location>
    <ligand>
        <name>Mg(2+)</name>
        <dbReference type="ChEBI" id="CHEBI:18420"/>
        <label>2</label>
    </ligand>
</feature>
<dbReference type="PROSITE" id="PS00629">
    <property type="entry name" value="IMP_1"/>
    <property type="match status" value="1"/>
</dbReference>
<name>A0A1I3D3Y4_9FIRM</name>
<dbReference type="EMBL" id="FOQA01000003">
    <property type="protein sequence ID" value="SFH81407.1"/>
    <property type="molecule type" value="Genomic_DNA"/>
</dbReference>
<dbReference type="SUPFAM" id="SSF56655">
    <property type="entry name" value="Carbohydrate phosphatase"/>
    <property type="match status" value="1"/>
</dbReference>
<feature type="binding site" evidence="5">
    <location>
        <position position="88"/>
    </location>
    <ligand>
        <name>Mg(2+)</name>
        <dbReference type="ChEBI" id="CHEBI:18420"/>
        <label>1</label>
        <note>catalytic</note>
    </ligand>
</feature>
<dbReference type="Proteomes" id="UP000199287">
    <property type="component" value="Unassembled WGS sequence"/>
</dbReference>
<dbReference type="GO" id="GO:0050427">
    <property type="term" value="P:3'-phosphoadenosine 5'-phosphosulfate metabolic process"/>
    <property type="evidence" value="ECO:0007669"/>
    <property type="project" value="TreeGrafter"/>
</dbReference>
<feature type="binding site" evidence="4">
    <location>
        <position position="213"/>
    </location>
    <ligand>
        <name>substrate</name>
    </ligand>
</feature>
<feature type="binding site" evidence="4">
    <location>
        <position position="85"/>
    </location>
    <ligand>
        <name>Mg(2+)</name>
        <dbReference type="ChEBI" id="CHEBI:18420"/>
        <label>2</label>
    </ligand>
</feature>
<dbReference type="Gene3D" id="3.40.190.80">
    <property type="match status" value="1"/>
</dbReference>
<dbReference type="HAMAP" id="MF_02095">
    <property type="entry name" value="CysQ"/>
    <property type="match status" value="1"/>
</dbReference>
<dbReference type="GO" id="GO:0000103">
    <property type="term" value="P:sulfate assimilation"/>
    <property type="evidence" value="ECO:0007669"/>
    <property type="project" value="TreeGrafter"/>
</dbReference>
<comment type="cofactor">
    <cofactor evidence="4 5">
        <name>Mg(2+)</name>
        <dbReference type="ChEBI" id="CHEBI:18420"/>
    </cofactor>
</comment>
<comment type="similarity">
    <text evidence="4">Belongs to the inositol monophosphatase superfamily. CysQ family.</text>
</comment>
<dbReference type="PRINTS" id="PR00377">
    <property type="entry name" value="IMPHPHTASES"/>
</dbReference>
<dbReference type="InterPro" id="IPR050725">
    <property type="entry name" value="CysQ/Inositol_MonoPase"/>
</dbReference>